<dbReference type="GO" id="GO:0006508">
    <property type="term" value="P:proteolysis"/>
    <property type="evidence" value="ECO:0007669"/>
    <property type="project" value="UniProtKB-KW"/>
</dbReference>
<organism evidence="8 9">
    <name type="scientific">Candidatus Parabacteroides intestinigallinarum</name>
    <dbReference type="NCBI Taxonomy" id="2838722"/>
    <lineage>
        <taxon>Bacteria</taxon>
        <taxon>Pseudomonadati</taxon>
        <taxon>Bacteroidota</taxon>
        <taxon>Bacteroidia</taxon>
        <taxon>Bacteroidales</taxon>
        <taxon>Tannerellaceae</taxon>
        <taxon>Parabacteroides</taxon>
    </lineage>
</organism>
<gene>
    <name evidence="8" type="ORF">H9848_03995</name>
</gene>
<keyword evidence="5" id="KW-0788">Thiol protease</keyword>
<dbReference type="InterPro" id="IPR044934">
    <property type="entry name" value="Streptopain_sf"/>
</dbReference>
<accession>A0A9D1XQR2</accession>
<dbReference type="InterPro" id="IPR038765">
    <property type="entry name" value="Papain-like_cys_pep_sf"/>
</dbReference>
<evidence type="ECO:0000256" key="1">
    <source>
        <dbReference type="ARBA" id="ARBA00009693"/>
    </source>
</evidence>
<name>A0A9D1XQR2_9BACT</name>
<dbReference type="SUPFAM" id="SSF54001">
    <property type="entry name" value="Cysteine proteinases"/>
    <property type="match status" value="1"/>
</dbReference>
<comment type="similarity">
    <text evidence="1">Belongs to the peptidase C10 family.</text>
</comment>
<dbReference type="Proteomes" id="UP000823847">
    <property type="component" value="Unassembled WGS sequence"/>
</dbReference>
<keyword evidence="4" id="KW-0378">Hydrolase</keyword>
<evidence type="ECO:0000259" key="7">
    <source>
        <dbReference type="Pfam" id="PF13734"/>
    </source>
</evidence>
<keyword evidence="2" id="KW-0645">Protease</keyword>
<evidence type="ECO:0000256" key="3">
    <source>
        <dbReference type="ARBA" id="ARBA00022729"/>
    </source>
</evidence>
<dbReference type="PRINTS" id="PR00797">
    <property type="entry name" value="STREPTOPAIN"/>
</dbReference>
<dbReference type="GO" id="GO:0008234">
    <property type="term" value="F:cysteine-type peptidase activity"/>
    <property type="evidence" value="ECO:0007669"/>
    <property type="project" value="UniProtKB-KW"/>
</dbReference>
<evidence type="ECO:0000313" key="9">
    <source>
        <dbReference type="Proteomes" id="UP000823847"/>
    </source>
</evidence>
<comment type="caution">
    <text evidence="8">The sequence shown here is derived from an EMBL/GenBank/DDBJ whole genome shotgun (WGS) entry which is preliminary data.</text>
</comment>
<evidence type="ECO:0000313" key="8">
    <source>
        <dbReference type="EMBL" id="HIX85754.1"/>
    </source>
</evidence>
<dbReference type="InterPro" id="IPR000200">
    <property type="entry name" value="Peptidase_C10"/>
</dbReference>
<proteinExistence type="inferred from homology"/>
<evidence type="ECO:0000256" key="5">
    <source>
        <dbReference type="ARBA" id="ARBA00022807"/>
    </source>
</evidence>
<reference evidence="8" key="2">
    <citation type="submission" date="2021-04" db="EMBL/GenBank/DDBJ databases">
        <authorList>
            <person name="Gilroy R."/>
        </authorList>
    </citation>
    <scope>NUCLEOTIDE SEQUENCE</scope>
    <source>
        <strain evidence="8">ChiHecec2B26-12326</strain>
    </source>
</reference>
<sequence>GELSLVYAAAPGQTGSALRSASAAGEADYFVFNVPGDGGFVIVSGDDRVRPVLGYSHAGSFDPDNLPENLRGMLAFYQEQITWAEDNAVEASPAISAEWSQYQSGTALRAAESVELSKETASWDQSAPFNAMCPMLNGERTLTGCGATATAIIMKYHQWPDQATDGVTAHPSAAEHPEWKCGPLDYTSGYNWSDEAMPLVVNGEAEVPEIAKLMWHIGANVDMEYKDGASSSSMDDIVLALQDVFGYSHASRAVQKDYYAEDEWEAMIRKEIDADRPVLYRGRTAADEGHLFVCEGYNSDHYYKINWGWGGSRDNYFLLSALGEEESGVYNLEQWMAVGLKKDGGEQPIYELHYEKAPESSQIPLPVNEPFSLNLNLYNSGSRTSSYYVNVAIYDLESGQLGEPLRSGSYSLREVEPNHGWYVRNDAALVIDGIQLSSALQPWERLVVIYSRDNSTDWQILKGASDAYYAFDRDSLASMDYEGGDALEANVSTNSLDDTRGTVGETVFGYVYCQVSDLSRVGHFVYELEDPSWADSLTIWFNNDSNADSSAWKTMAFQDGKGIISFSDCAVDESQSLVKNYLNVRALKAGTVNYKIHVYDNTGTLCATSEHSFVVEEVSIPLTLPETISGDLNAGPVSFEIRTGDVGAFAGQTIELEMQTNSHEDTALVVSYEGTDYKFVDQVPGNGVVQAYCPLTLESDKTYAFSLTGKKSTEGASFPYMYFIWRDTAGNVLPVSNSNPVLLNLTYVAPLTAKITTNSLDDTRGAVGETVPGHVYCQVSDLSRVGHFVYELADSSWADSLTIWYNNDSNADLSEWKAMDFKDGKGTILFSDCAVDSSMSLVKNYLNVRALKAGTVNYKIHVYDDAGALCATSEHSFVVEEVSIPLTLPETISGDLNAGPVSFEIRTGDVGAFAGQTIELEMQTNSHEDAALVVSYEGTDYKFVDEYPGNGVVQAYCPLTLESDKTYTFSLTGKKSTEGASFPYMYFIWRDTAGNVLPVSNSNPVLLDLKYVNVIPAGEEETLEGAVDAIEIGSDEGGSSSSDTSKVVLNGVTTPEITVKEEAKAVLTLSGTNNLGTVTNQGTLIIEVDEESSEVPVSLTVSITNNGVLTDYTGQVTNVEGEASLQINKIGEQEIDPDASVTLTATAVIAEGATVTFQWQWFNVNTNNWVDVPNDEASAQAAAMLRAATTTKENYLEVSAADAGNYRCLVTSVATVDGKDVSTTLTTYATVSVKDPDPTPGPDPTPTPTTYIVTLPVVEGATIEAIGSTSVKAGESFSFTVTVKEGYVATNMVVKANGVTLTPNADGRYTISDVRSNVVVTVTGIEEDPATAIESVDASGLKVWAADGRLFIQTPRADKAYVVTFDGRLYKALDLPAGETVTPMPQGAYIIYVGELSFKVVL</sequence>
<dbReference type="InterPro" id="IPR025896">
    <property type="entry name" value="Spi_Prtas-inh"/>
</dbReference>
<dbReference type="EMBL" id="DXEN01000024">
    <property type="protein sequence ID" value="HIX85754.1"/>
    <property type="molecule type" value="Genomic_DNA"/>
</dbReference>
<feature type="active site" description="Proton acceptor" evidence="6">
    <location>
        <position position="290"/>
    </location>
</feature>
<reference evidence="8" key="1">
    <citation type="journal article" date="2021" name="PeerJ">
        <title>Extensive microbial diversity within the chicken gut microbiome revealed by metagenomics and culture.</title>
        <authorList>
            <person name="Gilroy R."/>
            <person name="Ravi A."/>
            <person name="Getino M."/>
            <person name="Pursley I."/>
            <person name="Horton D.L."/>
            <person name="Alikhan N.F."/>
            <person name="Baker D."/>
            <person name="Gharbi K."/>
            <person name="Hall N."/>
            <person name="Watson M."/>
            <person name="Adriaenssens E.M."/>
            <person name="Foster-Nyarko E."/>
            <person name="Jarju S."/>
            <person name="Secka A."/>
            <person name="Antonio M."/>
            <person name="Oren A."/>
            <person name="Chaudhuri R.R."/>
            <person name="La Ragione R."/>
            <person name="Hildebrand F."/>
            <person name="Pallen M.J."/>
        </authorList>
    </citation>
    <scope>NUCLEOTIDE SEQUENCE</scope>
    <source>
        <strain evidence="8">ChiHecec2B26-12326</strain>
    </source>
</reference>
<dbReference type="Pfam" id="PF13734">
    <property type="entry name" value="Inhibitor_I69"/>
    <property type="match status" value="1"/>
</dbReference>
<dbReference type="Gene3D" id="3.90.70.50">
    <property type="entry name" value="Peptidase C10, streptopain"/>
    <property type="match status" value="1"/>
</dbReference>
<keyword evidence="3" id="KW-0732">Signal</keyword>
<protein>
    <submittedName>
        <fullName evidence="8">C10 family peptidase</fullName>
    </submittedName>
</protein>
<dbReference type="Pfam" id="PF01640">
    <property type="entry name" value="Peptidase_C10"/>
    <property type="match status" value="1"/>
</dbReference>
<evidence type="ECO:0000256" key="6">
    <source>
        <dbReference type="PIRSR" id="PIRSR600200-1"/>
    </source>
</evidence>
<feature type="domain" description="Spi protease inhibitor" evidence="7">
    <location>
        <begin position="15"/>
        <end position="81"/>
    </location>
</feature>
<evidence type="ECO:0000256" key="2">
    <source>
        <dbReference type="ARBA" id="ARBA00022670"/>
    </source>
</evidence>
<feature type="active site" description="Nucleophile" evidence="6">
    <location>
        <position position="145"/>
    </location>
</feature>
<evidence type="ECO:0000256" key="4">
    <source>
        <dbReference type="ARBA" id="ARBA00022801"/>
    </source>
</evidence>
<feature type="non-terminal residue" evidence="8">
    <location>
        <position position="1"/>
    </location>
</feature>